<proteinExistence type="predicted"/>
<dbReference type="EMBL" id="CP001615">
    <property type="protein sequence ID" value="ACQ71063.1"/>
    <property type="molecule type" value="Genomic_DNA"/>
</dbReference>
<reference evidence="1 2" key="1">
    <citation type="journal article" date="2011" name="J. Bacteriol.">
        <title>Complete genome sequence of the Thermophilic Bacterium Exiguobacterium sp. AT1b.</title>
        <authorList>
            <person name="Vishnivetskaya T.A."/>
            <person name="Lucas S."/>
            <person name="Copeland A."/>
            <person name="Lapidus A."/>
            <person name="Glavina Del Rio T."/>
            <person name="Dalin E."/>
            <person name="Tice H."/>
            <person name="Bruce D.C."/>
            <person name="Goodwin L.A."/>
            <person name="Pitluck S."/>
            <person name="Saunders E."/>
            <person name="Brettin T."/>
            <person name="Detter C."/>
            <person name="Han C."/>
            <person name="Larimer F."/>
            <person name="Land M.L."/>
            <person name="Hauser L.J."/>
            <person name="Kyrpides N.C."/>
            <person name="Ovchinnikova G."/>
            <person name="Kathariou S."/>
            <person name="Ramaley R.F."/>
            <person name="Rodrigues D.F."/>
            <person name="Hendrix C."/>
            <person name="Richardson P."/>
            <person name="Tiedje J.M."/>
        </authorList>
    </citation>
    <scope>NUCLEOTIDE SEQUENCE [LARGE SCALE GENOMIC DNA]</scope>
    <source>
        <strain evidence="2">ATCC BAA-1283 / AT1b</strain>
    </source>
</reference>
<keyword evidence="2" id="KW-1185">Reference proteome</keyword>
<dbReference type="Pfam" id="PF12952">
    <property type="entry name" value="DUF3841"/>
    <property type="match status" value="1"/>
</dbReference>
<dbReference type="Proteomes" id="UP000000716">
    <property type="component" value="Chromosome"/>
</dbReference>
<evidence type="ECO:0008006" key="3">
    <source>
        <dbReference type="Google" id="ProtNLM"/>
    </source>
</evidence>
<dbReference type="STRING" id="360911.EAT1b_2140"/>
<dbReference type="HOGENOM" id="CLU_109251_0_0_9"/>
<name>C4L1N1_EXISA</name>
<dbReference type="OrthoDB" id="286252at2"/>
<dbReference type="InterPro" id="IPR024211">
    <property type="entry name" value="DUF3841"/>
</dbReference>
<dbReference type="KEGG" id="eat:EAT1b_2140"/>
<protein>
    <recommendedName>
        <fullName evidence="3">DUF3841 domain-containing protein</fullName>
    </recommendedName>
</protein>
<sequence>MGIYYTYQHEAAWHQALEKGYLEASGEHALFMDPDFEDFKMSYDWMVEQYEKRTGISLNGNYPIWCWDEFPDLGRDGHIDQGAKGIVLTVEIPDEAILASEFQYWHIVLGNGYIFENYDDEYDDFEDSYFSTEVVRKSWERIFDRTWCEASIANQPNVGLTYQYVTHRIDLMQVRAVMPFVGRGDKWFDRVRGIGWRIGHKLGLIRSKPFKWKA</sequence>
<dbReference type="RefSeq" id="WP_015880622.1">
    <property type="nucleotide sequence ID" value="NC_012673.1"/>
</dbReference>
<evidence type="ECO:0000313" key="2">
    <source>
        <dbReference type="Proteomes" id="UP000000716"/>
    </source>
</evidence>
<dbReference type="eggNOG" id="ENOG5032SGW">
    <property type="taxonomic scope" value="Bacteria"/>
</dbReference>
<gene>
    <name evidence="1" type="ordered locus">EAT1b_2140</name>
</gene>
<dbReference type="AlphaFoldDB" id="C4L1N1"/>
<evidence type="ECO:0000313" key="1">
    <source>
        <dbReference type="EMBL" id="ACQ71063.1"/>
    </source>
</evidence>
<organism evidence="1 2">
    <name type="scientific">Exiguobacterium sp. (strain ATCC BAA-1283 / AT1b)</name>
    <dbReference type="NCBI Taxonomy" id="360911"/>
    <lineage>
        <taxon>Bacteria</taxon>
        <taxon>Bacillati</taxon>
        <taxon>Bacillota</taxon>
        <taxon>Bacilli</taxon>
        <taxon>Bacillales</taxon>
        <taxon>Bacillales Family XII. Incertae Sedis</taxon>
        <taxon>Exiguobacterium</taxon>
    </lineage>
</organism>
<accession>C4L1N1</accession>